<evidence type="ECO:0000259" key="3">
    <source>
        <dbReference type="PROSITE" id="PS50975"/>
    </source>
</evidence>
<dbReference type="GO" id="GO:0005524">
    <property type="term" value="F:ATP binding"/>
    <property type="evidence" value="ECO:0007669"/>
    <property type="project" value="UniProtKB-UniRule"/>
</dbReference>
<name>A0A9D2LBQ5_9MICO</name>
<dbReference type="InterPro" id="IPR011761">
    <property type="entry name" value="ATP-grasp"/>
</dbReference>
<evidence type="ECO:0000313" key="5">
    <source>
        <dbReference type="Proteomes" id="UP000823823"/>
    </source>
</evidence>
<dbReference type="PROSITE" id="PS50975">
    <property type="entry name" value="ATP_GRASP"/>
    <property type="match status" value="1"/>
</dbReference>
<dbReference type="Pfam" id="PF02786">
    <property type="entry name" value="CPSase_L_D2"/>
    <property type="match status" value="1"/>
</dbReference>
<evidence type="ECO:0000256" key="1">
    <source>
        <dbReference type="PROSITE-ProRule" id="PRU00409"/>
    </source>
</evidence>
<keyword evidence="4" id="KW-0436">Ligase</keyword>
<keyword evidence="1" id="KW-0067">ATP-binding</keyword>
<dbReference type="Proteomes" id="UP000823823">
    <property type="component" value="Unassembled WGS sequence"/>
</dbReference>
<sequence>MPPPETPTSPPTASGPGPSPASAGFDLVLLGSGLGVYTLARAFHEEYGVVATVVTKIGIEPMRRSVTCEVLELGGAASDEDLIDAVIELAVERGGERPQLLLANADSLVQLMSDHRRRLHEHYVLPILEADVLERLSDKAEFARLCTEHGVATPRTEVIDLSTPRGSDWEPPRTELPFPVVMKAARTADMAGVRFEGKKKVWFLEEPEELAALVRSIAAAGYAGRLVLQELIPGDDTAEGSITAYTDAAGRVTLLCSARVLLGEHTPDALGRPAAMITTVFDDALDQARRLLEATGYRGYANFDVKRDPRDGTWKFFEVNPRIGRNNFYVSSAGANVSRFVVADAIEHRRIEPVTQFDEILYSLVPMPLLMRYLRDPALKRWVRTVARRGVRNPWTYPADGSWARRYARIVGLNHVRKFLRHYPRPTDSGF</sequence>
<feature type="compositionally biased region" description="Low complexity" evidence="2">
    <location>
        <begin position="11"/>
        <end position="20"/>
    </location>
</feature>
<dbReference type="GO" id="GO:0016874">
    <property type="term" value="F:ligase activity"/>
    <property type="evidence" value="ECO:0007669"/>
    <property type="project" value="UniProtKB-KW"/>
</dbReference>
<reference evidence="4" key="2">
    <citation type="submission" date="2021-04" db="EMBL/GenBank/DDBJ databases">
        <authorList>
            <person name="Gilroy R."/>
        </authorList>
    </citation>
    <scope>NUCLEOTIDE SEQUENCE</scope>
    <source>
        <strain evidence="4">ChiHjej13B12-24818</strain>
    </source>
</reference>
<feature type="region of interest" description="Disordered" evidence="2">
    <location>
        <begin position="1"/>
        <end position="20"/>
    </location>
</feature>
<reference evidence="4" key="1">
    <citation type="journal article" date="2021" name="PeerJ">
        <title>Extensive microbial diversity within the chicken gut microbiome revealed by metagenomics and culture.</title>
        <authorList>
            <person name="Gilroy R."/>
            <person name="Ravi A."/>
            <person name="Getino M."/>
            <person name="Pursley I."/>
            <person name="Horton D.L."/>
            <person name="Alikhan N.F."/>
            <person name="Baker D."/>
            <person name="Gharbi K."/>
            <person name="Hall N."/>
            <person name="Watson M."/>
            <person name="Adriaenssens E.M."/>
            <person name="Foster-Nyarko E."/>
            <person name="Jarju S."/>
            <person name="Secka A."/>
            <person name="Antonio M."/>
            <person name="Oren A."/>
            <person name="Chaudhuri R.R."/>
            <person name="La Ragione R."/>
            <person name="Hildebrand F."/>
            <person name="Pallen M.J."/>
        </authorList>
    </citation>
    <scope>NUCLEOTIDE SEQUENCE</scope>
    <source>
        <strain evidence="4">ChiHjej13B12-24818</strain>
    </source>
</reference>
<feature type="domain" description="ATP-grasp" evidence="3">
    <location>
        <begin position="143"/>
        <end position="346"/>
    </location>
</feature>
<organism evidence="4 5">
    <name type="scientific">Candidatus Brachybacterium merdavium</name>
    <dbReference type="NCBI Taxonomy" id="2838513"/>
    <lineage>
        <taxon>Bacteria</taxon>
        <taxon>Bacillati</taxon>
        <taxon>Actinomycetota</taxon>
        <taxon>Actinomycetes</taxon>
        <taxon>Micrococcales</taxon>
        <taxon>Dermabacteraceae</taxon>
        <taxon>Brachybacterium</taxon>
    </lineage>
</organism>
<dbReference type="SUPFAM" id="SSF56059">
    <property type="entry name" value="Glutathione synthetase ATP-binding domain-like"/>
    <property type="match status" value="1"/>
</dbReference>
<dbReference type="GO" id="GO:0046872">
    <property type="term" value="F:metal ion binding"/>
    <property type="evidence" value="ECO:0007669"/>
    <property type="project" value="InterPro"/>
</dbReference>
<protein>
    <submittedName>
        <fullName evidence="4">Carboxylate--amine ligase</fullName>
    </submittedName>
</protein>
<dbReference type="EMBL" id="DWZH01000023">
    <property type="protein sequence ID" value="HJB09528.1"/>
    <property type="molecule type" value="Genomic_DNA"/>
</dbReference>
<dbReference type="Gene3D" id="3.30.470.20">
    <property type="entry name" value="ATP-grasp fold, B domain"/>
    <property type="match status" value="1"/>
</dbReference>
<dbReference type="InterPro" id="IPR005479">
    <property type="entry name" value="CPAse_ATP-bd"/>
</dbReference>
<accession>A0A9D2LBQ5</accession>
<comment type="caution">
    <text evidence="4">The sequence shown here is derived from an EMBL/GenBank/DDBJ whole genome shotgun (WGS) entry which is preliminary data.</text>
</comment>
<keyword evidence="1" id="KW-0547">Nucleotide-binding</keyword>
<dbReference type="AlphaFoldDB" id="A0A9D2LBQ5"/>
<gene>
    <name evidence="4" type="ORF">H9786_03180</name>
</gene>
<evidence type="ECO:0000313" key="4">
    <source>
        <dbReference type="EMBL" id="HJB09528.1"/>
    </source>
</evidence>
<feature type="compositionally biased region" description="Pro residues" evidence="2">
    <location>
        <begin position="1"/>
        <end position="10"/>
    </location>
</feature>
<proteinExistence type="predicted"/>
<evidence type="ECO:0000256" key="2">
    <source>
        <dbReference type="SAM" id="MobiDB-lite"/>
    </source>
</evidence>